<gene>
    <name evidence="2" type="ORF">ISP14_07015</name>
</gene>
<accession>A0ABW8KI00</accession>
<keyword evidence="3" id="KW-1185">Reference proteome</keyword>
<name>A0ABW8KI00_9GAMM</name>
<evidence type="ECO:0008006" key="4">
    <source>
        <dbReference type="Google" id="ProtNLM"/>
    </source>
</evidence>
<dbReference type="EMBL" id="JADIKL010000003">
    <property type="protein sequence ID" value="MFK2930538.1"/>
    <property type="molecule type" value="Genomic_DNA"/>
</dbReference>
<evidence type="ECO:0000313" key="2">
    <source>
        <dbReference type="EMBL" id="MFK2930538.1"/>
    </source>
</evidence>
<dbReference type="Proteomes" id="UP001620397">
    <property type="component" value="Unassembled WGS sequence"/>
</dbReference>
<feature type="chain" id="PRO_5047149678" description="Serine protease" evidence="1">
    <location>
        <begin position="25"/>
        <end position="355"/>
    </location>
</feature>
<organism evidence="2 3">
    <name type="scientific">Dyella agri</name>
    <dbReference type="NCBI Taxonomy" id="1926869"/>
    <lineage>
        <taxon>Bacteria</taxon>
        <taxon>Pseudomonadati</taxon>
        <taxon>Pseudomonadota</taxon>
        <taxon>Gammaproteobacteria</taxon>
        <taxon>Lysobacterales</taxon>
        <taxon>Rhodanobacteraceae</taxon>
        <taxon>Dyella</taxon>
    </lineage>
</organism>
<comment type="caution">
    <text evidence="2">The sequence shown here is derived from an EMBL/GenBank/DDBJ whole genome shotgun (WGS) entry which is preliminary data.</text>
</comment>
<evidence type="ECO:0000313" key="3">
    <source>
        <dbReference type="Proteomes" id="UP001620397"/>
    </source>
</evidence>
<proteinExistence type="predicted"/>
<protein>
    <recommendedName>
        <fullName evidence="4">Serine protease</fullName>
    </recommendedName>
</protein>
<sequence>MKSFAMKALVASVVLGLSSGTLLAQSAEQNPEFNPYAPAFGHTYRHGALPTREVQGQMHRYESSHHGGGGSAKTLSFGGGSVMDSHIKVYIVYYGSNWGTQSANAKGDDVFSNDADGAAGVAEEMFKGIGTGSETWSADLTQWCDGPYAVKGATSCASTASFVPYQTGGIYAGSWYDNSAAPSAPTATDLANEAIKAAAHFGNTAAGSNRYTYYIIMSPHGSDPDNYQSPTQGYCAWHNYTASSYGNIAYSNQPYNMDLGASCGVNFVNSGSAGTLDGWTMTLGHEWHEMMSDTYPSSGWSNPSSGQENSDECAWIAAGQPGGAANVSMGTGTFTEQASWSNDTNSCAISHAILH</sequence>
<reference evidence="2 3" key="1">
    <citation type="submission" date="2020-10" db="EMBL/GenBank/DDBJ databases">
        <title>Phylogeny of dyella-like bacteria.</title>
        <authorList>
            <person name="Fu J."/>
        </authorList>
    </citation>
    <scope>NUCLEOTIDE SEQUENCE [LARGE SCALE GENOMIC DNA]</scope>
    <source>
        <strain evidence="2 3">DKC-1</strain>
    </source>
</reference>
<keyword evidence="1" id="KW-0732">Signal</keyword>
<evidence type="ECO:0000256" key="1">
    <source>
        <dbReference type="SAM" id="SignalP"/>
    </source>
</evidence>
<feature type="signal peptide" evidence="1">
    <location>
        <begin position="1"/>
        <end position="24"/>
    </location>
</feature>